<feature type="domain" description="GPI inositol-deacylase winged helix" evidence="3">
    <location>
        <begin position="608"/>
        <end position="690"/>
    </location>
</feature>
<dbReference type="GeneID" id="54356395"/>
<sequence length="2080" mass="239492">MASPATVLRPFSRARALLQTSFVQSICCCFPSQYTRPRHLPRSSLTRTQPSMAPISLEFASVPNGMSKGPEVGVAELGPMSPCLDVFESFTVPKPSTIREQPDLTVTARPRFGRSSSVAFEGKGTVHDFLRFLKNERFRHMPHDGSSWDKILKWADNIGGVVLLSVGVLSEFMLNSEEATRLICDSCTTLIQLGSAQIKTLLKVFSQFHKIALALSVFLRQSQLIKSNPDVRRELAHAFQDFAHLTPDVHIYCVARCRGVLPVDHAELGAFMLHGSASFYHHLEGVSISMWSSHKHCSHFNVRAIRDFLTPQDSVTKTIMSNQIYSEARRAEYTCEWFSAPLRKFTRNGKKVLLVTGAASTGKSVLARWIHEKLQESIDDDPFDVLSFTVDTSVKYTTSPLGLIKSLLLQLLDRRIGREHLLSHINEAIEHAQSGCPASEVEATLWKGLEHALDDRKLLILIDGLDQLCSPRIGNPIALEILDRITRSKKNVKAVVLTRPVSDAALKHCQEHISLEKAHSEGSTDIKHFVQDFIYHRAELRHLKETERHDIIEKYAEAAHNSYVHAELLLRQIDTEDTAADILKALKPSRTTEELLDRQIGRLDSKRPETKHILTWLVAAERPLSLKEIKALLEVDLDDCAYRPYFGDVEKTVRELCTPLVTVSDGLVSIRHSSIRERLLSHKASKFAIDLKGAHRELTVRTMAYVKIHLQQKDISPSSTPGDPADIRNVFLQYDLFEYAARYWTSHLKSSSMYDRSTGKISPSAQFKIAFSNSTRLALIEGSCIARQYIACDAEKLQHLAYEVRKTLLGEHSAAVLQTLILEICIGRKFKTTTTLCKYAFEAWKLSQETCSAVTVQSLAESFIGYAKILKVSEHSHICAHKVVVLEYLVKVYSHSHAELKQIEYLTILAELHVEFGHIQKAVVIYRQLYRLRLHAYGHLHEHSYTLFQLLISYLKQLSLHDEILELHLEYHGHVESLLTTDERRISSTLTLIAIYEERQEIFKAEQVLVRFWKSVSVSKSTTRVTELKVDFALKYSKFLFRHSRKEESEVILRGLWTEIQSYSYVSRFESTMIKKVQIIAKYFSRLEVFSVSRSIYQSLYEHYESHEQRTSIECITIVRSLAETITKSISYSKTVTKSETSTTTASTAIVSSEEKTLTEIFESCIESNEITSTTISVCQALCSSYMYEERYEEACEIYSRVICKVWTSFETTVSIDVTEFVELLSEEVLELAFSLAHCHFKMLRIDFAETIYLNLFRALICTRHIENKHFLLAKIKLVLEFFKITYKYERVIEIYRELFVYMPIAWGKTHRETILVLIEFARICFKMSMYEEAATACFYVYSCFHIAHGCLHFDGFEAALLLSQIYEIQCKWEIAYEVYGYLWRTFVRFGAEYALDVKIVQKIFTRYVFILEHHHHVEHSVFLQIAREYHEKCIAFYGHHHEITIKATLYYAHVCETRGEHREISIALYEQVIKYCKETLTEFSKKTLHTCSTRVAKMYASETKHITKAVSIYKEQYESYSKTERSSKETLTALHSLITTYKKQETKESISIATSTLKSSTMDIFQHESRPEKLIESARSIASIYKECKFSENAETLITEIRTKIVEEIRSSMTSSTTVKSNSYVFLATFQESISESSSFTSVMSELCSEVLMYTSYFHSTKKHTDYRSIIKSGSSLYFHLSERKNTRHAEFIRIDKELTEYFRKYLNFSRAIQETTMHYFFQLYLKHISQAHYEHEVVRQATETFLNFTKTAKFAEAYDLVLLIDKFIHINGGFKSEFYIRTGLSLSRYLVGIGTNKCDDEKLYASMVELSRTILQEALAGLDDVEIELHELQHLMTDLISTLSQQKRYQDLERILQLLWKTKTVRSNLSSSPLVLHIGRSLVQTLAALGKYSDAIHLCYHIRYNLEFIRGALDRSTLEFTVLLSELYTAQKRYHDALELHEDIICRLGEGQSAPGLNGVDVANKHTELMKFAFKRHGKSDKDVQQYEELFRALDAEFGNEKAWKDKRPQPEKWTPGVEKEEMFGCWKRPEKFEWQIEENESAGERKWREELVKRRVSGNLWAKGPTVVGPLNAEIVY</sequence>
<reference evidence="5" key="1">
    <citation type="journal article" date="2020" name="Stud. Mycol.">
        <title>101 Dothideomycetes genomes: a test case for predicting lifestyles and emergence of pathogens.</title>
        <authorList>
            <person name="Haridas S."/>
            <person name="Albert R."/>
            <person name="Binder M."/>
            <person name="Bloem J."/>
            <person name="Labutti K."/>
            <person name="Salamov A."/>
            <person name="Andreopoulos B."/>
            <person name="Baker S."/>
            <person name="Barry K."/>
            <person name="Bills G."/>
            <person name="Bluhm B."/>
            <person name="Cannon C."/>
            <person name="Castanera R."/>
            <person name="Culley D."/>
            <person name="Daum C."/>
            <person name="Ezra D."/>
            <person name="Gonzalez J."/>
            <person name="Henrissat B."/>
            <person name="Kuo A."/>
            <person name="Liang C."/>
            <person name="Lipzen A."/>
            <person name="Lutzoni F."/>
            <person name="Magnuson J."/>
            <person name="Mondo S."/>
            <person name="Nolan M."/>
            <person name="Ohm R."/>
            <person name="Pangilinan J."/>
            <person name="Park H.-J."/>
            <person name="Ramirez L."/>
            <person name="Alfaro M."/>
            <person name="Sun H."/>
            <person name="Tritt A."/>
            <person name="Yoshinaga Y."/>
            <person name="Zwiers L.-H."/>
            <person name="Turgeon B."/>
            <person name="Goodwin S."/>
            <person name="Spatafora J."/>
            <person name="Crous P."/>
            <person name="Grigoriev I."/>
        </authorList>
    </citation>
    <scope>NUCLEOTIDE SEQUENCE</scope>
    <source>
        <strain evidence="5">CBS 183.55</strain>
    </source>
</reference>
<keyword evidence="6" id="KW-1185">Reference proteome</keyword>
<dbReference type="InterPro" id="IPR056884">
    <property type="entry name" value="NPHP3-like_N"/>
</dbReference>
<gene>
    <name evidence="5" type="ORF">M421DRAFT_99239</name>
</gene>
<organism evidence="5 6">
    <name type="scientific">Didymella exigua CBS 183.55</name>
    <dbReference type="NCBI Taxonomy" id="1150837"/>
    <lineage>
        <taxon>Eukaryota</taxon>
        <taxon>Fungi</taxon>
        <taxon>Dikarya</taxon>
        <taxon>Ascomycota</taxon>
        <taxon>Pezizomycotina</taxon>
        <taxon>Dothideomycetes</taxon>
        <taxon>Pleosporomycetidae</taxon>
        <taxon>Pleosporales</taxon>
        <taxon>Pleosporineae</taxon>
        <taxon>Didymellaceae</taxon>
        <taxon>Didymella</taxon>
    </lineage>
</organism>
<dbReference type="InterPro" id="IPR011990">
    <property type="entry name" value="TPR-like_helical_dom_sf"/>
</dbReference>
<dbReference type="Gene3D" id="3.40.50.300">
    <property type="entry name" value="P-loop containing nucleotide triphosphate hydrolases"/>
    <property type="match status" value="1"/>
</dbReference>
<evidence type="ECO:0000313" key="6">
    <source>
        <dbReference type="Proteomes" id="UP000800082"/>
    </source>
</evidence>
<proteinExistence type="predicted"/>
<dbReference type="InterPro" id="IPR027417">
    <property type="entry name" value="P-loop_NTPase"/>
</dbReference>
<keyword evidence="2" id="KW-0175">Coiled coil</keyword>
<dbReference type="EMBL" id="ML978961">
    <property type="protein sequence ID" value="KAF1931399.1"/>
    <property type="molecule type" value="Genomic_DNA"/>
</dbReference>
<evidence type="ECO:0000313" key="5">
    <source>
        <dbReference type="EMBL" id="KAF1931399.1"/>
    </source>
</evidence>
<dbReference type="InterPro" id="IPR054471">
    <property type="entry name" value="GPIID_WHD"/>
</dbReference>
<evidence type="ECO:0000256" key="1">
    <source>
        <dbReference type="ARBA" id="ARBA00022737"/>
    </source>
</evidence>
<evidence type="ECO:0000259" key="3">
    <source>
        <dbReference type="Pfam" id="PF22939"/>
    </source>
</evidence>
<dbReference type="Pfam" id="PF22939">
    <property type="entry name" value="WHD_GPIID"/>
    <property type="match status" value="1"/>
</dbReference>
<evidence type="ECO:0000256" key="2">
    <source>
        <dbReference type="SAM" id="Coils"/>
    </source>
</evidence>
<dbReference type="OrthoDB" id="2546325at2759"/>
<evidence type="ECO:0000259" key="4">
    <source>
        <dbReference type="Pfam" id="PF24883"/>
    </source>
</evidence>
<feature type="domain" description="Nephrocystin 3-like N-terminal" evidence="4">
    <location>
        <begin position="334"/>
        <end position="499"/>
    </location>
</feature>
<dbReference type="Gene3D" id="1.25.40.10">
    <property type="entry name" value="Tetratricopeptide repeat domain"/>
    <property type="match status" value="2"/>
</dbReference>
<dbReference type="RefSeq" id="XP_033451647.1">
    <property type="nucleotide sequence ID" value="XM_033598728.1"/>
</dbReference>
<dbReference type="PANTHER" id="PTHR10039:SF11">
    <property type="entry name" value="NACHT DOMAIN PROTEIN (AFU_ORTHOLOGUE AFUA_1G01490)"/>
    <property type="match status" value="1"/>
</dbReference>
<accession>A0A6A5RUZ6</accession>
<name>A0A6A5RUZ6_9PLEO</name>
<dbReference type="Pfam" id="PF24883">
    <property type="entry name" value="NPHP3_N"/>
    <property type="match status" value="1"/>
</dbReference>
<feature type="coiled-coil region" evidence="2">
    <location>
        <begin position="1817"/>
        <end position="1844"/>
    </location>
</feature>
<keyword evidence="1" id="KW-0677">Repeat</keyword>
<dbReference type="PANTHER" id="PTHR10039">
    <property type="entry name" value="AMELOGENIN"/>
    <property type="match status" value="1"/>
</dbReference>
<protein>
    <submittedName>
        <fullName evidence="5">Uncharacterized protein</fullName>
    </submittedName>
</protein>
<dbReference type="Proteomes" id="UP000800082">
    <property type="component" value="Unassembled WGS sequence"/>
</dbReference>
<dbReference type="SUPFAM" id="SSF52540">
    <property type="entry name" value="P-loop containing nucleoside triphosphate hydrolases"/>
    <property type="match status" value="1"/>
</dbReference>